<keyword evidence="3" id="KW-1185">Reference proteome</keyword>
<sequence length="174" mass="18276">MRLKVLALSSFAGLATACGGGGETETSVCQRTEQEPRSTLQEVEISQSCATTPGDGLTIRFAALPGDDSARCTVAAVFVAPLGFERPRITFGAVTDDGRLVSSSASVRDFLFVDRLTNATELRLSPDTNCAEVSLRVQDLRCQASAETGAEDQDCGSVAFEGTGLFASFEPLAN</sequence>
<keyword evidence="1" id="KW-0732">Signal</keyword>
<proteinExistence type="predicted"/>
<feature type="signal peptide" evidence="1">
    <location>
        <begin position="1"/>
        <end position="17"/>
    </location>
</feature>
<evidence type="ECO:0008006" key="4">
    <source>
        <dbReference type="Google" id="ProtNLM"/>
    </source>
</evidence>
<dbReference type="RefSeq" id="WP_119375657.1">
    <property type="nucleotide sequence ID" value="NZ_QWFX01000006.1"/>
</dbReference>
<dbReference type="AlphaFoldDB" id="A0A399RG41"/>
<evidence type="ECO:0000256" key="1">
    <source>
        <dbReference type="SAM" id="SignalP"/>
    </source>
</evidence>
<dbReference type="EMBL" id="QWFX01000006">
    <property type="protein sequence ID" value="RIJ30338.1"/>
    <property type="molecule type" value="Genomic_DNA"/>
</dbReference>
<evidence type="ECO:0000313" key="3">
    <source>
        <dbReference type="Proteomes" id="UP000266385"/>
    </source>
</evidence>
<evidence type="ECO:0000313" key="2">
    <source>
        <dbReference type="EMBL" id="RIJ30338.1"/>
    </source>
</evidence>
<organism evidence="2 3">
    <name type="scientific">Henriciella mobilis</name>
    <dbReference type="NCBI Taxonomy" id="2305467"/>
    <lineage>
        <taxon>Bacteria</taxon>
        <taxon>Pseudomonadati</taxon>
        <taxon>Pseudomonadota</taxon>
        <taxon>Alphaproteobacteria</taxon>
        <taxon>Hyphomonadales</taxon>
        <taxon>Hyphomonadaceae</taxon>
        <taxon>Henriciella</taxon>
    </lineage>
</organism>
<gene>
    <name evidence="2" type="ORF">D1223_06780</name>
</gene>
<accession>A0A399RG41</accession>
<dbReference type="PROSITE" id="PS51257">
    <property type="entry name" value="PROKAR_LIPOPROTEIN"/>
    <property type="match status" value="1"/>
</dbReference>
<feature type="chain" id="PRO_5017340796" description="Lipoprotein" evidence="1">
    <location>
        <begin position="18"/>
        <end position="174"/>
    </location>
</feature>
<name>A0A399RG41_9PROT</name>
<reference evidence="2 3" key="1">
    <citation type="submission" date="2018-08" db="EMBL/GenBank/DDBJ databases">
        <title>Henriciella mobilis sp. nov., isolated from seawater.</title>
        <authorList>
            <person name="Cheng H."/>
            <person name="Wu Y.-H."/>
            <person name="Xu X.-W."/>
            <person name="Guo L.-L."/>
        </authorList>
    </citation>
    <scope>NUCLEOTIDE SEQUENCE [LARGE SCALE GENOMIC DNA]</scope>
    <source>
        <strain evidence="2 3">JN25</strain>
    </source>
</reference>
<comment type="caution">
    <text evidence="2">The sequence shown here is derived from an EMBL/GenBank/DDBJ whole genome shotgun (WGS) entry which is preliminary data.</text>
</comment>
<dbReference type="Proteomes" id="UP000266385">
    <property type="component" value="Unassembled WGS sequence"/>
</dbReference>
<protein>
    <recommendedName>
        <fullName evidence="4">Lipoprotein</fullName>
    </recommendedName>
</protein>